<dbReference type="EMBL" id="CABIJS010000555">
    <property type="protein sequence ID" value="VUZ53303.1"/>
    <property type="molecule type" value="Genomic_DNA"/>
</dbReference>
<protein>
    <submittedName>
        <fullName evidence="1">Uncharacterized protein</fullName>
    </submittedName>
</protein>
<proteinExistence type="predicted"/>
<name>A0A564Z2W2_HYMDI</name>
<accession>A0A564Z2W2</accession>
<sequence length="138" mass="15844">MCSSNIKKYETAKLECSQHIDSTIKFKSYVPSSYFIKSSASVKISNTAAAEDVTANVPEFIRNLKSGKFYPVGYGHYLKFVLFNELDELSYSETVQIMEDIFGQNSSFSIAYFKYLKLVNWHDKSSYDFDGVMKFHCD</sequence>
<evidence type="ECO:0000313" key="1">
    <source>
        <dbReference type="EMBL" id="VUZ53303.1"/>
    </source>
</evidence>
<evidence type="ECO:0000313" key="2">
    <source>
        <dbReference type="Proteomes" id="UP000321570"/>
    </source>
</evidence>
<reference evidence="1 2" key="1">
    <citation type="submission" date="2019-07" db="EMBL/GenBank/DDBJ databases">
        <authorList>
            <person name="Jastrzebski P J."/>
            <person name="Paukszto L."/>
            <person name="Jastrzebski P J."/>
        </authorList>
    </citation>
    <scope>NUCLEOTIDE SEQUENCE [LARGE SCALE GENOMIC DNA]</scope>
    <source>
        <strain evidence="1 2">WMS-il1</strain>
    </source>
</reference>
<dbReference type="AlphaFoldDB" id="A0A564Z2W2"/>
<organism evidence="1 2">
    <name type="scientific">Hymenolepis diminuta</name>
    <name type="common">Rat tapeworm</name>
    <dbReference type="NCBI Taxonomy" id="6216"/>
    <lineage>
        <taxon>Eukaryota</taxon>
        <taxon>Metazoa</taxon>
        <taxon>Spiralia</taxon>
        <taxon>Lophotrochozoa</taxon>
        <taxon>Platyhelminthes</taxon>
        <taxon>Cestoda</taxon>
        <taxon>Eucestoda</taxon>
        <taxon>Cyclophyllidea</taxon>
        <taxon>Hymenolepididae</taxon>
        <taxon>Hymenolepis</taxon>
    </lineage>
</organism>
<keyword evidence="2" id="KW-1185">Reference proteome</keyword>
<gene>
    <name evidence="1" type="ORF">WMSIL1_LOCUS11604</name>
</gene>
<dbReference type="Proteomes" id="UP000321570">
    <property type="component" value="Unassembled WGS sequence"/>
</dbReference>